<sequence>MKRLILPLIAVVAMAFSSNVYAQKNPMVGGAAMYPTKDIVDNAVNSKDHTTLVAAVKAAGLVETLKSKGPFTVFAPTNAAFDKLPAGTVETLVKPENKAMLTKILTYHVVAGKMDAKTIAKAIKAGNGKAELTTVSGGKLWAAMEGDKLVLTDEKGNSAAVTIANVMQKNGVIHVIDTVLMPN</sequence>
<gene>
    <name evidence="3" type="ORF">SAMN06265348_10828</name>
</gene>
<dbReference type="OrthoDB" id="9800666at2"/>
<evidence type="ECO:0000313" key="3">
    <source>
        <dbReference type="EMBL" id="SMO82464.1"/>
    </source>
</evidence>
<dbReference type="PROSITE" id="PS50213">
    <property type="entry name" value="FAS1"/>
    <property type="match status" value="1"/>
</dbReference>
<evidence type="ECO:0000259" key="2">
    <source>
        <dbReference type="PROSITE" id="PS50213"/>
    </source>
</evidence>
<dbReference type="SUPFAM" id="SSF82153">
    <property type="entry name" value="FAS1 domain"/>
    <property type="match status" value="1"/>
</dbReference>
<dbReference type="AlphaFoldDB" id="A0A521EEX5"/>
<dbReference type="InterPro" id="IPR036378">
    <property type="entry name" value="FAS1_dom_sf"/>
</dbReference>
<dbReference type="InterPro" id="IPR000782">
    <property type="entry name" value="FAS1_domain"/>
</dbReference>
<dbReference type="GO" id="GO:0005615">
    <property type="term" value="C:extracellular space"/>
    <property type="evidence" value="ECO:0007669"/>
    <property type="project" value="TreeGrafter"/>
</dbReference>
<evidence type="ECO:0000256" key="1">
    <source>
        <dbReference type="SAM" id="SignalP"/>
    </source>
</evidence>
<dbReference type="PANTHER" id="PTHR10900:SF77">
    <property type="entry name" value="FI19380P1"/>
    <property type="match status" value="1"/>
</dbReference>
<dbReference type="EMBL" id="FXTN01000008">
    <property type="protein sequence ID" value="SMO82464.1"/>
    <property type="molecule type" value="Genomic_DNA"/>
</dbReference>
<dbReference type="FunFam" id="2.30.180.10:FF:000019">
    <property type="entry name" value="Cell surface lipoprotein"/>
    <property type="match status" value="1"/>
</dbReference>
<feature type="signal peptide" evidence="1">
    <location>
        <begin position="1"/>
        <end position="22"/>
    </location>
</feature>
<organism evidence="3 4">
    <name type="scientific">Pedobacter westerhofensis</name>
    <dbReference type="NCBI Taxonomy" id="425512"/>
    <lineage>
        <taxon>Bacteria</taxon>
        <taxon>Pseudomonadati</taxon>
        <taxon>Bacteroidota</taxon>
        <taxon>Sphingobacteriia</taxon>
        <taxon>Sphingobacteriales</taxon>
        <taxon>Sphingobacteriaceae</taxon>
        <taxon>Pedobacter</taxon>
    </lineage>
</organism>
<dbReference type="Gene3D" id="2.30.180.10">
    <property type="entry name" value="FAS1 domain"/>
    <property type="match status" value="1"/>
</dbReference>
<name>A0A521EEX5_9SPHI</name>
<feature type="chain" id="PRO_5021824115" evidence="1">
    <location>
        <begin position="23"/>
        <end position="183"/>
    </location>
</feature>
<proteinExistence type="predicted"/>
<dbReference type="Pfam" id="PF02469">
    <property type="entry name" value="Fasciclin"/>
    <property type="match status" value="1"/>
</dbReference>
<reference evidence="3 4" key="1">
    <citation type="submission" date="2017-05" db="EMBL/GenBank/DDBJ databases">
        <authorList>
            <person name="Varghese N."/>
            <person name="Submissions S."/>
        </authorList>
    </citation>
    <scope>NUCLEOTIDE SEQUENCE [LARGE SCALE GENOMIC DNA]</scope>
    <source>
        <strain evidence="3 4">DSM 19036</strain>
    </source>
</reference>
<accession>A0A521EEX5</accession>
<keyword evidence="1" id="KW-0732">Signal</keyword>
<dbReference type="SMART" id="SM00554">
    <property type="entry name" value="FAS1"/>
    <property type="match status" value="1"/>
</dbReference>
<keyword evidence="4" id="KW-1185">Reference proteome</keyword>
<dbReference type="RefSeq" id="WP_142529188.1">
    <property type="nucleotide sequence ID" value="NZ_CBCSJO010000008.1"/>
</dbReference>
<evidence type="ECO:0000313" key="4">
    <source>
        <dbReference type="Proteomes" id="UP000320300"/>
    </source>
</evidence>
<protein>
    <submittedName>
        <fullName evidence="3">Uncaracterized surface protein containing fasciclin (FAS1) repeats</fullName>
    </submittedName>
</protein>
<dbReference type="InterPro" id="IPR050904">
    <property type="entry name" value="Adhesion/Biosynth-related"/>
</dbReference>
<feature type="domain" description="FAS1" evidence="2">
    <location>
        <begin position="36"/>
        <end position="180"/>
    </location>
</feature>
<dbReference type="PANTHER" id="PTHR10900">
    <property type="entry name" value="PERIOSTIN-RELATED"/>
    <property type="match status" value="1"/>
</dbReference>
<dbReference type="Proteomes" id="UP000320300">
    <property type="component" value="Unassembled WGS sequence"/>
</dbReference>